<evidence type="ECO:0000256" key="8">
    <source>
        <dbReference type="SAM" id="SignalP"/>
    </source>
</evidence>
<feature type="transmembrane region" description="Helical" evidence="7">
    <location>
        <begin position="282"/>
        <end position="302"/>
    </location>
</feature>
<protein>
    <recommendedName>
        <fullName evidence="9">TMEM205-like domain-containing protein</fullName>
    </recommendedName>
</protein>
<reference evidence="10" key="1">
    <citation type="submission" date="2020-01" db="EMBL/GenBank/DDBJ databases">
        <authorList>
            <person name="Mishra B."/>
        </authorList>
    </citation>
    <scope>NUCLEOTIDE SEQUENCE [LARGE SCALE GENOMIC DNA]</scope>
</reference>
<dbReference type="PANTHER" id="PTHR47652:SF6">
    <property type="entry name" value="LATE EMBRYOGENESIS ABUNDANT PROTEIN (LEA) FAMILY PROTEIN"/>
    <property type="match status" value="1"/>
</dbReference>
<dbReference type="Pfam" id="PF13664">
    <property type="entry name" value="DUF4149"/>
    <property type="match status" value="1"/>
</dbReference>
<keyword evidence="4 7" id="KW-0472">Membrane</keyword>
<name>A0A6D2IJJ0_9BRAS</name>
<feature type="coiled-coil region" evidence="5">
    <location>
        <begin position="150"/>
        <end position="181"/>
    </location>
</feature>
<accession>A0A6D2IJJ0</accession>
<keyword evidence="2 7" id="KW-0812">Transmembrane</keyword>
<evidence type="ECO:0000313" key="10">
    <source>
        <dbReference type="EMBL" id="CAA7027235.1"/>
    </source>
</evidence>
<comment type="subcellular location">
    <subcellularLocation>
        <location evidence="1">Membrane</location>
    </subcellularLocation>
</comment>
<keyword evidence="5" id="KW-0175">Coiled coil</keyword>
<evidence type="ECO:0000256" key="2">
    <source>
        <dbReference type="ARBA" id="ARBA00022692"/>
    </source>
</evidence>
<feature type="transmembrane region" description="Helical" evidence="7">
    <location>
        <begin position="373"/>
        <end position="390"/>
    </location>
</feature>
<evidence type="ECO:0000313" key="11">
    <source>
        <dbReference type="Proteomes" id="UP000467841"/>
    </source>
</evidence>
<evidence type="ECO:0000256" key="4">
    <source>
        <dbReference type="ARBA" id="ARBA00023136"/>
    </source>
</evidence>
<proteinExistence type="predicted"/>
<feature type="region of interest" description="Disordered" evidence="6">
    <location>
        <begin position="322"/>
        <end position="344"/>
    </location>
</feature>
<dbReference type="AlphaFoldDB" id="A0A6D2IJJ0"/>
<keyword evidence="3 7" id="KW-1133">Transmembrane helix</keyword>
<feature type="transmembrane region" description="Helical" evidence="7">
    <location>
        <begin position="208"/>
        <end position="231"/>
    </location>
</feature>
<evidence type="ECO:0000256" key="7">
    <source>
        <dbReference type="SAM" id="Phobius"/>
    </source>
</evidence>
<evidence type="ECO:0000256" key="1">
    <source>
        <dbReference type="ARBA" id="ARBA00004370"/>
    </source>
</evidence>
<dbReference type="OrthoDB" id="1641132at2759"/>
<keyword evidence="8" id="KW-0732">Signal</keyword>
<feature type="signal peptide" evidence="8">
    <location>
        <begin position="1"/>
        <end position="20"/>
    </location>
</feature>
<feature type="domain" description="TMEM205-like" evidence="9">
    <location>
        <begin position="214"/>
        <end position="314"/>
    </location>
</feature>
<keyword evidence="11" id="KW-1185">Reference proteome</keyword>
<evidence type="ECO:0000256" key="3">
    <source>
        <dbReference type="ARBA" id="ARBA00022989"/>
    </source>
</evidence>
<evidence type="ECO:0000256" key="5">
    <source>
        <dbReference type="SAM" id="Coils"/>
    </source>
</evidence>
<dbReference type="InterPro" id="IPR025423">
    <property type="entry name" value="TMEM205-like"/>
</dbReference>
<evidence type="ECO:0000256" key="6">
    <source>
        <dbReference type="SAM" id="MobiDB-lite"/>
    </source>
</evidence>
<feature type="transmembrane region" description="Helical" evidence="7">
    <location>
        <begin position="251"/>
        <end position="270"/>
    </location>
</feature>
<sequence>MKKLVALFLVLCALLSVSHCSESEGDVIVKDGHRVVVVEYDGDGKTSTRVLISPPGKGGEGVEEKRNDEREVFRDVKKKVMETASSLPVMAQVEEEREHHASPGELICDAIGKCKHKMASVLGRVNNDDVSETPRETVARAARDVEETVAHEAQRTKEKVAGRAQEANERVTKKAQKAQNVWGKSKITVRRIGTAVAEALKLTKVGSVVSLIGIAAAYGMCVWVTIISRYVLTSVLGRQQCGVVQSKVYPVYFKAISVGILVGLLGHVISRRRKVFTVAVEMWQAVNLLCSILMVEANASFVEPRAIKAMFERIKVEKEEGRGLDTSESQASEAAVRTSGKKVRQKTGEGAVNCKLTKLNERLSRLNAYSMRLNLLTLMSLTWHFVYLGHRLSLIY</sequence>
<dbReference type="Proteomes" id="UP000467841">
    <property type="component" value="Unassembled WGS sequence"/>
</dbReference>
<gene>
    <name evidence="10" type="ORF">MERR_LOCUS14470</name>
</gene>
<dbReference type="PANTHER" id="PTHR47652">
    <property type="entry name" value="MITOCHONDRIAL IMPORT INNER MEMBRANE TRANSLOCASE SUBUNIT TIM44"/>
    <property type="match status" value="1"/>
</dbReference>
<dbReference type="EMBL" id="CACVBM020001052">
    <property type="protein sequence ID" value="CAA7027235.1"/>
    <property type="molecule type" value="Genomic_DNA"/>
</dbReference>
<dbReference type="GO" id="GO:0016020">
    <property type="term" value="C:membrane"/>
    <property type="evidence" value="ECO:0007669"/>
    <property type="project" value="UniProtKB-SubCell"/>
</dbReference>
<comment type="caution">
    <text evidence="10">The sequence shown here is derived from an EMBL/GenBank/DDBJ whole genome shotgun (WGS) entry which is preliminary data.</text>
</comment>
<feature type="chain" id="PRO_5025344618" description="TMEM205-like domain-containing protein" evidence="8">
    <location>
        <begin position="21"/>
        <end position="396"/>
    </location>
</feature>
<organism evidence="10 11">
    <name type="scientific">Microthlaspi erraticum</name>
    <dbReference type="NCBI Taxonomy" id="1685480"/>
    <lineage>
        <taxon>Eukaryota</taxon>
        <taxon>Viridiplantae</taxon>
        <taxon>Streptophyta</taxon>
        <taxon>Embryophyta</taxon>
        <taxon>Tracheophyta</taxon>
        <taxon>Spermatophyta</taxon>
        <taxon>Magnoliopsida</taxon>
        <taxon>eudicotyledons</taxon>
        <taxon>Gunneridae</taxon>
        <taxon>Pentapetalae</taxon>
        <taxon>rosids</taxon>
        <taxon>malvids</taxon>
        <taxon>Brassicales</taxon>
        <taxon>Brassicaceae</taxon>
        <taxon>Coluteocarpeae</taxon>
        <taxon>Microthlaspi</taxon>
    </lineage>
</organism>
<evidence type="ECO:0000259" key="9">
    <source>
        <dbReference type="Pfam" id="PF13664"/>
    </source>
</evidence>